<dbReference type="Gene3D" id="1.10.10.10">
    <property type="entry name" value="Winged helix-like DNA-binding domain superfamily/Winged helix DNA-binding domain"/>
    <property type="match status" value="1"/>
</dbReference>
<evidence type="ECO:0000256" key="3">
    <source>
        <dbReference type="ARBA" id="ARBA00022991"/>
    </source>
</evidence>
<dbReference type="InterPro" id="IPR036388">
    <property type="entry name" value="WH-like_DNA-bd_sf"/>
</dbReference>
<dbReference type="InterPro" id="IPR001610">
    <property type="entry name" value="PAC"/>
</dbReference>
<dbReference type="NCBIfam" id="TIGR00229">
    <property type="entry name" value="sensory_box"/>
    <property type="match status" value="1"/>
</dbReference>
<feature type="domain" description="HTH luxR-type" evidence="4">
    <location>
        <begin position="132"/>
        <end position="197"/>
    </location>
</feature>
<dbReference type="SUPFAM" id="SSF55785">
    <property type="entry name" value="PYP-like sensor domain (PAS domain)"/>
    <property type="match status" value="1"/>
</dbReference>
<dbReference type="RefSeq" id="WP_161720920.1">
    <property type="nucleotide sequence ID" value="NZ_JAAAPO010000009.1"/>
</dbReference>
<keyword evidence="3" id="KW-0157">Chromophore</keyword>
<dbReference type="PROSITE" id="PS50112">
    <property type="entry name" value="PAS"/>
    <property type="match status" value="1"/>
</dbReference>
<dbReference type="Pfam" id="PF00196">
    <property type="entry name" value="GerE"/>
    <property type="match status" value="1"/>
</dbReference>
<dbReference type="CDD" id="cd06170">
    <property type="entry name" value="LuxR_C_like"/>
    <property type="match status" value="1"/>
</dbReference>
<dbReference type="InterPro" id="IPR000014">
    <property type="entry name" value="PAS"/>
</dbReference>
<proteinExistence type="predicted"/>
<reference evidence="7" key="1">
    <citation type="submission" date="2020-01" db="EMBL/GenBank/DDBJ databases">
        <title>Sphingomonas sp. strain CSW-10.</title>
        <authorList>
            <person name="Chen W.-M."/>
        </authorList>
    </citation>
    <scope>NUCLEOTIDE SEQUENCE [LARGE SCALE GENOMIC DNA]</scope>
    <source>
        <strain evidence="7">FSY-8</strain>
    </source>
</reference>
<protein>
    <submittedName>
        <fullName evidence="6">PAS domain-containing protein</fullName>
    </submittedName>
</protein>
<name>A0ABW9XI86_9SPHN</name>
<dbReference type="CDD" id="cd00130">
    <property type="entry name" value="PAS"/>
    <property type="match status" value="1"/>
</dbReference>
<dbReference type="InterPro" id="IPR035965">
    <property type="entry name" value="PAS-like_dom_sf"/>
</dbReference>
<sequence>MPAQDLIKNSSIAAVVSDPRLPDNPIVACNEAFERLTGYRADEIIGRNCRFLRGSDSEPELAAQLREAIAAARPVMVEIINYRKDGTPFRNAVMVAPLFDESGALEYFLGSQVEVADEGARDTAGPGLRDAARARIDTLTPRQRQILMEMASGKLNKQIAWELGLSERTIKMHRAAMFRELGVRTSAEAIRMAVEAGY</sequence>
<keyword evidence="1" id="KW-0285">Flavoprotein</keyword>
<dbReference type="Proteomes" id="UP000753724">
    <property type="component" value="Unassembled WGS sequence"/>
</dbReference>
<feature type="domain" description="PAS" evidence="5">
    <location>
        <begin position="23"/>
        <end position="72"/>
    </location>
</feature>
<keyword evidence="7" id="KW-1185">Reference proteome</keyword>
<evidence type="ECO:0000256" key="1">
    <source>
        <dbReference type="ARBA" id="ARBA00022630"/>
    </source>
</evidence>
<dbReference type="PANTHER" id="PTHR47429:SF2">
    <property type="entry name" value="PROTEIN TWIN LOV 1"/>
    <property type="match status" value="1"/>
</dbReference>
<dbReference type="SMART" id="SM00086">
    <property type="entry name" value="PAC"/>
    <property type="match status" value="1"/>
</dbReference>
<dbReference type="SMART" id="SM00421">
    <property type="entry name" value="HTH_LUXR"/>
    <property type="match status" value="1"/>
</dbReference>
<evidence type="ECO:0000259" key="5">
    <source>
        <dbReference type="PROSITE" id="PS50112"/>
    </source>
</evidence>
<dbReference type="InterPro" id="IPR000792">
    <property type="entry name" value="Tscrpt_reg_LuxR_C"/>
</dbReference>
<evidence type="ECO:0000259" key="4">
    <source>
        <dbReference type="PROSITE" id="PS50043"/>
    </source>
</evidence>
<dbReference type="InterPro" id="IPR016032">
    <property type="entry name" value="Sig_transdc_resp-reg_C-effctor"/>
</dbReference>
<gene>
    <name evidence="6" type="ORF">GTZ99_16580</name>
</gene>
<dbReference type="PRINTS" id="PR00038">
    <property type="entry name" value="HTHLUXR"/>
</dbReference>
<evidence type="ECO:0000313" key="7">
    <source>
        <dbReference type="Proteomes" id="UP000753724"/>
    </source>
</evidence>
<dbReference type="PROSITE" id="PS50043">
    <property type="entry name" value="HTH_LUXR_2"/>
    <property type="match status" value="1"/>
</dbReference>
<dbReference type="Gene3D" id="3.30.450.20">
    <property type="entry name" value="PAS domain"/>
    <property type="match status" value="1"/>
</dbReference>
<dbReference type="PANTHER" id="PTHR47429">
    <property type="entry name" value="PROTEIN TWIN LOV 1"/>
    <property type="match status" value="1"/>
</dbReference>
<evidence type="ECO:0000256" key="2">
    <source>
        <dbReference type="ARBA" id="ARBA00022643"/>
    </source>
</evidence>
<dbReference type="EMBL" id="JAAAPO010000009">
    <property type="protein sequence ID" value="NBC38168.1"/>
    <property type="molecule type" value="Genomic_DNA"/>
</dbReference>
<dbReference type="Pfam" id="PF13426">
    <property type="entry name" value="PAS_9"/>
    <property type="match status" value="1"/>
</dbReference>
<evidence type="ECO:0000313" key="6">
    <source>
        <dbReference type="EMBL" id="NBC38168.1"/>
    </source>
</evidence>
<dbReference type="SMART" id="SM00091">
    <property type="entry name" value="PAS"/>
    <property type="match status" value="1"/>
</dbReference>
<organism evidence="6 7">
    <name type="scientific">Novosphingobium ovatum</name>
    <dbReference type="NCBI Taxonomy" id="1908523"/>
    <lineage>
        <taxon>Bacteria</taxon>
        <taxon>Pseudomonadati</taxon>
        <taxon>Pseudomonadota</taxon>
        <taxon>Alphaproteobacteria</taxon>
        <taxon>Sphingomonadales</taxon>
        <taxon>Sphingomonadaceae</taxon>
        <taxon>Novosphingobium</taxon>
    </lineage>
</organism>
<keyword evidence="2" id="KW-0288">FMN</keyword>
<comment type="caution">
    <text evidence="6">The sequence shown here is derived from an EMBL/GenBank/DDBJ whole genome shotgun (WGS) entry which is preliminary data.</text>
</comment>
<dbReference type="SUPFAM" id="SSF46894">
    <property type="entry name" value="C-terminal effector domain of the bipartite response regulators"/>
    <property type="match status" value="1"/>
</dbReference>
<accession>A0ABW9XI86</accession>